<evidence type="ECO:0000313" key="1">
    <source>
        <dbReference type="EMBL" id="TNN50880.1"/>
    </source>
</evidence>
<reference evidence="1 2" key="1">
    <citation type="submission" date="2019-03" db="EMBL/GenBank/DDBJ databases">
        <title>First draft genome of Liparis tanakae, snailfish: a comprehensive survey of snailfish specific genes.</title>
        <authorList>
            <person name="Kim W."/>
            <person name="Song I."/>
            <person name="Jeong J.-H."/>
            <person name="Kim D."/>
            <person name="Kim S."/>
            <person name="Ryu S."/>
            <person name="Song J.Y."/>
            <person name="Lee S.K."/>
        </authorList>
    </citation>
    <scope>NUCLEOTIDE SEQUENCE [LARGE SCALE GENOMIC DNA]</scope>
    <source>
        <tissue evidence="1">Muscle</tissue>
    </source>
</reference>
<comment type="caution">
    <text evidence="1">The sequence shown here is derived from an EMBL/GenBank/DDBJ whole genome shotgun (WGS) entry which is preliminary data.</text>
</comment>
<gene>
    <name evidence="1" type="ORF">EYF80_038904</name>
</gene>
<name>A0A4Z2GC98_9TELE</name>
<keyword evidence="2" id="KW-1185">Reference proteome</keyword>
<proteinExistence type="predicted"/>
<dbReference type="EMBL" id="SRLO01000602">
    <property type="protein sequence ID" value="TNN50880.1"/>
    <property type="molecule type" value="Genomic_DNA"/>
</dbReference>
<organism evidence="1 2">
    <name type="scientific">Liparis tanakae</name>
    <name type="common">Tanaka's snailfish</name>
    <dbReference type="NCBI Taxonomy" id="230148"/>
    <lineage>
        <taxon>Eukaryota</taxon>
        <taxon>Metazoa</taxon>
        <taxon>Chordata</taxon>
        <taxon>Craniata</taxon>
        <taxon>Vertebrata</taxon>
        <taxon>Euteleostomi</taxon>
        <taxon>Actinopterygii</taxon>
        <taxon>Neopterygii</taxon>
        <taxon>Teleostei</taxon>
        <taxon>Neoteleostei</taxon>
        <taxon>Acanthomorphata</taxon>
        <taxon>Eupercaria</taxon>
        <taxon>Perciformes</taxon>
        <taxon>Cottioidei</taxon>
        <taxon>Cottales</taxon>
        <taxon>Liparidae</taxon>
        <taxon>Liparis</taxon>
    </lineage>
</organism>
<protein>
    <submittedName>
        <fullName evidence="1">Uncharacterized protein</fullName>
    </submittedName>
</protein>
<accession>A0A4Z2GC98</accession>
<dbReference type="AlphaFoldDB" id="A0A4Z2GC98"/>
<sequence length="84" mass="8894">MPFINRGKWSSCGTAQAASRGLRWLRVDAVRASTPEHGEQPLITGVQKAASEGMPVVLYFPGSLLVASSVRPSPAHDTLSAFTA</sequence>
<dbReference type="Proteomes" id="UP000314294">
    <property type="component" value="Unassembled WGS sequence"/>
</dbReference>
<evidence type="ECO:0000313" key="2">
    <source>
        <dbReference type="Proteomes" id="UP000314294"/>
    </source>
</evidence>